<proteinExistence type="predicted"/>
<evidence type="ECO:0000313" key="2">
    <source>
        <dbReference type="EMBL" id="MBC1331340.1"/>
    </source>
</evidence>
<keyword evidence="1" id="KW-0472">Membrane</keyword>
<evidence type="ECO:0000256" key="1">
    <source>
        <dbReference type="SAM" id="Phobius"/>
    </source>
</evidence>
<evidence type="ECO:0000313" key="3">
    <source>
        <dbReference type="Proteomes" id="UP000532866"/>
    </source>
</evidence>
<organism evidence="2 3">
    <name type="scientific">Listeria booriae</name>
    <dbReference type="NCBI Taxonomy" id="1552123"/>
    <lineage>
        <taxon>Bacteria</taxon>
        <taxon>Bacillati</taxon>
        <taxon>Bacillota</taxon>
        <taxon>Bacilli</taxon>
        <taxon>Bacillales</taxon>
        <taxon>Listeriaceae</taxon>
        <taxon>Listeria</taxon>
    </lineage>
</organism>
<dbReference type="EMBL" id="JAAROL010000001">
    <property type="protein sequence ID" value="MBC1331340.1"/>
    <property type="molecule type" value="Genomic_DNA"/>
</dbReference>
<protein>
    <recommendedName>
        <fullName evidence="4">Acyltransferase</fullName>
    </recommendedName>
</protein>
<dbReference type="InterPro" id="IPR036514">
    <property type="entry name" value="SGNH_hydro_sf"/>
</dbReference>
<sequence length="210" mass="23275">MTRQQNTYKKKQNSTKWLLIGLVIIIAIAGFYYYWHTQHSTSDTGGSSASVAKQAISYDKTVAIGDSIMIDVEGDLESAIPDIKVDGEVGRQLKAAIPLADEYKSYNKKGSAVILELGTNGSFSKESLEELLNKFDKADIYVVNVRVPRDWEKQVNDILAETVPQYKNATLVDWYSLASKHSGYFGDDGVHLTEAGTTAWVNLVTEKMAK</sequence>
<keyword evidence="1" id="KW-0812">Transmembrane</keyword>
<dbReference type="AlphaFoldDB" id="A0A7X0TNM0"/>
<reference evidence="2 3" key="1">
    <citation type="submission" date="2020-03" db="EMBL/GenBank/DDBJ databases">
        <title>Soil Listeria distribution.</title>
        <authorList>
            <person name="Liao J."/>
            <person name="Wiedmann M."/>
        </authorList>
    </citation>
    <scope>NUCLEOTIDE SEQUENCE [LARGE SCALE GENOMIC DNA]</scope>
    <source>
        <strain evidence="2 3">FSL L7-1833</strain>
    </source>
</reference>
<dbReference type="Gene3D" id="3.40.50.1110">
    <property type="entry name" value="SGNH hydrolase"/>
    <property type="match status" value="1"/>
</dbReference>
<dbReference type="Proteomes" id="UP000532866">
    <property type="component" value="Unassembled WGS sequence"/>
</dbReference>
<keyword evidence="1" id="KW-1133">Transmembrane helix</keyword>
<name>A0A7X0TNM0_9LIST</name>
<accession>A0A7X0TNM0</accession>
<feature type="transmembrane region" description="Helical" evidence="1">
    <location>
        <begin position="17"/>
        <end position="35"/>
    </location>
</feature>
<evidence type="ECO:0008006" key="4">
    <source>
        <dbReference type="Google" id="ProtNLM"/>
    </source>
</evidence>
<dbReference type="SUPFAM" id="SSF52266">
    <property type="entry name" value="SGNH hydrolase"/>
    <property type="match status" value="1"/>
</dbReference>
<dbReference type="CDD" id="cd01840">
    <property type="entry name" value="SGNH_hydrolase_yrhL_like"/>
    <property type="match status" value="1"/>
</dbReference>
<gene>
    <name evidence="2" type="ORF">HB759_05180</name>
</gene>
<comment type="caution">
    <text evidence="2">The sequence shown here is derived from an EMBL/GenBank/DDBJ whole genome shotgun (WGS) entry which is preliminary data.</text>
</comment>
<dbReference type="RefSeq" id="WP_185373126.1">
    <property type="nucleotide sequence ID" value="NZ_JAARNB010000001.1"/>
</dbReference>